<name>A0A853ILN3_9BURK</name>
<sequence length="213" mass="24119">MPTADEFIQPCVMRDRDVRLEPLRADHHDDLVEAVRDGELWKLWYTSVPTPEGLAAEIERRLGLQARGSMLPFAVIAQAGDLAGRAVGMTTYMNIDAPNRRLEIGSTWYRRAVQRSALNTQAKRLLLAHAFETLDCIAVEFRTHFFNHASRRGIERLGARLDGVLRSHQINPHPDARGSLRDTCVYSIVASEWPAVRAHLDFRLSRPREGIPC</sequence>
<dbReference type="InterPro" id="IPR000182">
    <property type="entry name" value="GNAT_dom"/>
</dbReference>
<accession>A0A853ILN3</accession>
<dbReference type="Pfam" id="PF13302">
    <property type="entry name" value="Acetyltransf_3"/>
    <property type="match status" value="1"/>
</dbReference>
<keyword evidence="3" id="KW-1185">Reference proteome</keyword>
<dbReference type="InterPro" id="IPR016181">
    <property type="entry name" value="Acyl_CoA_acyltransferase"/>
</dbReference>
<reference evidence="2 3" key="1">
    <citation type="submission" date="2020-07" db="EMBL/GenBank/DDBJ databases">
        <authorList>
            <person name="Maaloum M."/>
        </authorList>
    </citation>
    <scope>NUCLEOTIDE SEQUENCE [LARGE SCALE GENOMIC DNA]</scope>
    <source>
        <strain evidence="2 3">GCS-AN-3</strain>
    </source>
</reference>
<keyword evidence="2" id="KW-0808">Transferase</keyword>
<dbReference type="Gene3D" id="3.40.630.30">
    <property type="match status" value="1"/>
</dbReference>
<dbReference type="AlphaFoldDB" id="A0A853ILN3"/>
<organism evidence="2 3">
    <name type="scientific">Ottowia beijingensis</name>
    <dbReference type="NCBI Taxonomy" id="1207057"/>
    <lineage>
        <taxon>Bacteria</taxon>
        <taxon>Pseudomonadati</taxon>
        <taxon>Pseudomonadota</taxon>
        <taxon>Betaproteobacteria</taxon>
        <taxon>Burkholderiales</taxon>
        <taxon>Comamonadaceae</taxon>
        <taxon>Ottowia</taxon>
    </lineage>
</organism>
<evidence type="ECO:0000313" key="2">
    <source>
        <dbReference type="EMBL" id="NZA01296.1"/>
    </source>
</evidence>
<dbReference type="GO" id="GO:0016747">
    <property type="term" value="F:acyltransferase activity, transferring groups other than amino-acyl groups"/>
    <property type="evidence" value="ECO:0007669"/>
    <property type="project" value="InterPro"/>
</dbReference>
<dbReference type="PANTHER" id="PTHR43610:SF1">
    <property type="entry name" value="N-ACETYLTRANSFERASE DOMAIN-CONTAINING PROTEIN"/>
    <property type="match status" value="1"/>
</dbReference>
<dbReference type="RefSeq" id="WP_180549787.1">
    <property type="nucleotide sequence ID" value="NZ_JACCKX010000001.1"/>
</dbReference>
<dbReference type="PANTHER" id="PTHR43610">
    <property type="entry name" value="BLL6696 PROTEIN"/>
    <property type="match status" value="1"/>
</dbReference>
<comment type="caution">
    <text evidence="2">The sequence shown here is derived from an EMBL/GenBank/DDBJ whole genome shotgun (WGS) entry which is preliminary data.</text>
</comment>
<proteinExistence type="predicted"/>
<dbReference type="SUPFAM" id="SSF55729">
    <property type="entry name" value="Acyl-CoA N-acyltransferases (Nat)"/>
    <property type="match status" value="1"/>
</dbReference>
<dbReference type="EMBL" id="JACCKX010000001">
    <property type="protein sequence ID" value="NZA01296.1"/>
    <property type="molecule type" value="Genomic_DNA"/>
</dbReference>
<evidence type="ECO:0000313" key="3">
    <source>
        <dbReference type="Proteomes" id="UP000589716"/>
    </source>
</evidence>
<dbReference type="Proteomes" id="UP000589716">
    <property type="component" value="Unassembled WGS sequence"/>
</dbReference>
<gene>
    <name evidence="2" type="ORF">H0I39_05095</name>
</gene>
<feature type="domain" description="N-acetyltransferase" evidence="1">
    <location>
        <begin position="18"/>
        <end position="160"/>
    </location>
</feature>
<protein>
    <submittedName>
        <fullName evidence="2">GNAT family N-acetyltransferase</fullName>
    </submittedName>
</protein>
<evidence type="ECO:0000259" key="1">
    <source>
        <dbReference type="Pfam" id="PF13302"/>
    </source>
</evidence>